<dbReference type="Proteomes" id="UP001461498">
    <property type="component" value="Unassembled WGS sequence"/>
</dbReference>
<dbReference type="SUPFAM" id="SSF102848">
    <property type="entry name" value="NSFL1 (p97 ATPase) cofactor p47, SEP domain"/>
    <property type="match status" value="1"/>
</dbReference>
<dbReference type="SMART" id="SM00553">
    <property type="entry name" value="SEP"/>
    <property type="match status" value="1"/>
</dbReference>
<feature type="region of interest" description="Disordered" evidence="10">
    <location>
        <begin position="200"/>
        <end position="340"/>
    </location>
</feature>
<comment type="subunit">
    <text evidence="6">Interacts with GNA12, GNA13, RND1, RND2 and RND3.</text>
</comment>
<feature type="compositionally biased region" description="Acidic residues" evidence="10">
    <location>
        <begin position="648"/>
        <end position="658"/>
    </location>
</feature>
<feature type="domain" description="SEP" evidence="11">
    <location>
        <begin position="130"/>
        <end position="194"/>
    </location>
</feature>
<organism evidence="12 13">
    <name type="scientific">Rhynocoris fuscipes</name>
    <dbReference type="NCBI Taxonomy" id="488301"/>
    <lineage>
        <taxon>Eukaryota</taxon>
        <taxon>Metazoa</taxon>
        <taxon>Ecdysozoa</taxon>
        <taxon>Arthropoda</taxon>
        <taxon>Hexapoda</taxon>
        <taxon>Insecta</taxon>
        <taxon>Pterygota</taxon>
        <taxon>Neoptera</taxon>
        <taxon>Paraneoptera</taxon>
        <taxon>Hemiptera</taxon>
        <taxon>Heteroptera</taxon>
        <taxon>Panheteroptera</taxon>
        <taxon>Cimicomorpha</taxon>
        <taxon>Reduviidae</taxon>
        <taxon>Harpactorinae</taxon>
        <taxon>Harpactorini</taxon>
        <taxon>Rhynocoris</taxon>
    </lineage>
</organism>
<feature type="compositionally biased region" description="Basic and acidic residues" evidence="10">
    <location>
        <begin position="394"/>
        <end position="405"/>
    </location>
</feature>
<dbReference type="Pfam" id="PF08059">
    <property type="entry name" value="SEP"/>
    <property type="match status" value="1"/>
</dbReference>
<keyword evidence="13" id="KW-1185">Reference proteome</keyword>
<feature type="compositionally biased region" description="Acidic residues" evidence="10">
    <location>
        <begin position="575"/>
        <end position="584"/>
    </location>
</feature>
<dbReference type="GO" id="GO:0005856">
    <property type="term" value="C:cytoskeleton"/>
    <property type="evidence" value="ECO:0007669"/>
    <property type="project" value="UniProtKB-SubCell"/>
</dbReference>
<comment type="caution">
    <text evidence="12">The sequence shown here is derived from an EMBL/GenBank/DDBJ whole genome shotgun (WGS) entry which is preliminary data.</text>
</comment>
<protein>
    <recommendedName>
        <fullName evidence="7">UBX domain-containing protein 11</fullName>
    </recommendedName>
    <alternativeName>
        <fullName evidence="9">Socius</fullName>
    </alternativeName>
    <alternativeName>
        <fullName evidence="8">UBX domain-containing protein 5</fullName>
    </alternativeName>
</protein>
<evidence type="ECO:0000256" key="5">
    <source>
        <dbReference type="ARBA" id="ARBA00059434"/>
    </source>
</evidence>
<evidence type="ECO:0000256" key="10">
    <source>
        <dbReference type="SAM" id="MobiDB-lite"/>
    </source>
</evidence>
<proteinExistence type="predicted"/>
<reference evidence="12 13" key="1">
    <citation type="submission" date="2022-12" db="EMBL/GenBank/DDBJ databases">
        <title>Chromosome-level genome assembly of true bugs.</title>
        <authorList>
            <person name="Ma L."/>
            <person name="Li H."/>
        </authorList>
    </citation>
    <scope>NUCLEOTIDE SEQUENCE [LARGE SCALE GENOMIC DNA]</scope>
    <source>
        <strain evidence="12">Lab_2022b</strain>
    </source>
</reference>
<name>A0AAW1DCR6_9HEMI</name>
<feature type="compositionally biased region" description="Basic and acidic residues" evidence="10">
    <location>
        <begin position="370"/>
        <end position="386"/>
    </location>
</feature>
<dbReference type="AlphaFoldDB" id="A0AAW1DCR6"/>
<sequence>MEIIRLNRNLGRRSSVTTNNPNIRSRSKRISDRTDFASKTHEELVKQCKKFWQKIKEMERVLKYHGIPIKATDEDSDVEGSEKNEKIFSHTNRKYIPNFEKVFSSIDDLNIMASEPQIVHTRSGATFKRCELLNLTLYKDGMVVENTPFRQYTATSVQQFFRDIEDGYYPTELKGAYPQGVVFKVVDNRDKTYSEMQGFYGKGQRLGHSNPEEFEEPPNKNNAYERKVKVKTSKKAPKEVDSTSDRESTELGASPSPSGPRTLDGVPPPPPSTPVSYPSTPDPVPKTHLPSVPPTTPDISDDDIQPKNLNLSNKQPDFESDSESSIKPQRQTISHQQVKPRISNTGISYFGALSFLGTRKSSKIAGKESNPSHRKESKANHRHDEESGVDLESDDRQRKPSRKDSVSSTASSGITSRHPSDHLDVKLPTATASSGQGGQDSTTVPYNITNIDYREGPIIITVIGEGAAQIISSEERVGNCGGGGIALASADKVRCDDVEAVFTKEKITYMEGQKRLCVDCRCGCLKTFKDTSGGFADRRSESNTSITTEYTEHFDKGAKDIEKYLRNNPVPPPSPDDESPDDEKGEQRKVFDEAKKKKKKKKTFDPTITYEHFQFLGISDKDEEGEESGVVKETKSEVESLREVEKDEHEEDEEEEEETEKRNSTETELDDEDDDEDS</sequence>
<dbReference type="InterPro" id="IPR012989">
    <property type="entry name" value="SEP_domain"/>
</dbReference>
<evidence type="ECO:0000256" key="4">
    <source>
        <dbReference type="ARBA" id="ARBA00023212"/>
    </source>
</evidence>
<evidence type="ECO:0000256" key="6">
    <source>
        <dbReference type="ARBA" id="ARBA00062345"/>
    </source>
</evidence>
<gene>
    <name evidence="12" type="ORF">O3M35_008788</name>
</gene>
<evidence type="ECO:0000256" key="9">
    <source>
        <dbReference type="ARBA" id="ARBA00081109"/>
    </source>
</evidence>
<comment type="function">
    <text evidence="5">May be involved in the reorganization of actin cytoskeleton mediated by RND1, RND2 and RND3. Promotes RHOA activation mediated by GNA12 and GNA13.</text>
</comment>
<feature type="compositionally biased region" description="Acidic residues" evidence="10">
    <location>
        <begin position="667"/>
        <end position="678"/>
    </location>
</feature>
<dbReference type="Gene3D" id="3.30.420.210">
    <property type="entry name" value="SEP domain"/>
    <property type="match status" value="1"/>
</dbReference>
<feature type="compositionally biased region" description="Basic and acidic residues" evidence="10">
    <location>
        <begin position="236"/>
        <end position="249"/>
    </location>
</feature>
<accession>A0AAW1DCR6</accession>
<feature type="compositionally biased region" description="Polar residues" evidence="10">
    <location>
        <begin position="430"/>
        <end position="445"/>
    </location>
</feature>
<feature type="region of interest" description="Disordered" evidence="10">
    <location>
        <begin position="564"/>
        <end position="678"/>
    </location>
</feature>
<comment type="subcellular location">
    <subcellularLocation>
        <location evidence="1">Cytoplasm</location>
        <location evidence="1">Cytoskeleton</location>
    </subcellularLocation>
</comment>
<dbReference type="PROSITE" id="PS51399">
    <property type="entry name" value="SEP"/>
    <property type="match status" value="1"/>
</dbReference>
<feature type="compositionally biased region" description="Basic and acidic residues" evidence="10">
    <location>
        <begin position="629"/>
        <end position="647"/>
    </location>
</feature>
<dbReference type="PANTHER" id="PTHR23333">
    <property type="entry name" value="UBX DOMAIN CONTAINING PROTEIN"/>
    <property type="match status" value="1"/>
</dbReference>
<keyword evidence="3" id="KW-0175">Coiled coil</keyword>
<evidence type="ECO:0000313" key="13">
    <source>
        <dbReference type="Proteomes" id="UP001461498"/>
    </source>
</evidence>
<feature type="compositionally biased region" description="Basic and acidic residues" evidence="10">
    <location>
        <begin position="585"/>
        <end position="595"/>
    </location>
</feature>
<dbReference type="PANTHER" id="PTHR23333:SF4">
    <property type="entry name" value="UBX DOMAIN-CONTAINING PROTEIN 11"/>
    <property type="match status" value="1"/>
</dbReference>
<evidence type="ECO:0000256" key="7">
    <source>
        <dbReference type="ARBA" id="ARBA00073759"/>
    </source>
</evidence>
<dbReference type="GO" id="GO:0043161">
    <property type="term" value="P:proteasome-mediated ubiquitin-dependent protein catabolic process"/>
    <property type="evidence" value="ECO:0007669"/>
    <property type="project" value="TreeGrafter"/>
</dbReference>
<keyword evidence="2" id="KW-0963">Cytoplasm</keyword>
<evidence type="ECO:0000313" key="12">
    <source>
        <dbReference type="EMBL" id="KAK9506943.1"/>
    </source>
</evidence>
<evidence type="ECO:0000256" key="8">
    <source>
        <dbReference type="ARBA" id="ARBA00075811"/>
    </source>
</evidence>
<feature type="region of interest" description="Disordered" evidence="10">
    <location>
        <begin position="361"/>
        <end position="445"/>
    </location>
</feature>
<feature type="compositionally biased region" description="Polar residues" evidence="10">
    <location>
        <begin position="323"/>
        <end position="340"/>
    </location>
</feature>
<keyword evidence="4" id="KW-0206">Cytoskeleton</keyword>
<dbReference type="InterPro" id="IPR036241">
    <property type="entry name" value="NSFL1C_SEP_dom_sf"/>
</dbReference>
<evidence type="ECO:0000256" key="1">
    <source>
        <dbReference type="ARBA" id="ARBA00004245"/>
    </source>
</evidence>
<dbReference type="EMBL" id="JAPXFL010000005">
    <property type="protein sequence ID" value="KAK9506943.1"/>
    <property type="molecule type" value="Genomic_DNA"/>
</dbReference>
<evidence type="ECO:0000259" key="11">
    <source>
        <dbReference type="PROSITE" id="PS51399"/>
    </source>
</evidence>
<evidence type="ECO:0000256" key="2">
    <source>
        <dbReference type="ARBA" id="ARBA00022490"/>
    </source>
</evidence>
<dbReference type="FunFam" id="3.30.420.210:FF:000003">
    <property type="entry name" value="UBX domain protein 11"/>
    <property type="match status" value="1"/>
</dbReference>
<evidence type="ECO:0000256" key="3">
    <source>
        <dbReference type="ARBA" id="ARBA00023054"/>
    </source>
</evidence>
<feature type="compositionally biased region" description="Low complexity" evidence="10">
    <location>
        <begin position="406"/>
        <end position="416"/>
    </location>
</feature>
<dbReference type="GO" id="GO:0043130">
    <property type="term" value="F:ubiquitin binding"/>
    <property type="evidence" value="ECO:0007669"/>
    <property type="project" value="TreeGrafter"/>
</dbReference>